<protein>
    <submittedName>
        <fullName evidence="1">Uncharacterized protein</fullName>
    </submittedName>
</protein>
<dbReference type="Proteomes" id="UP000094801">
    <property type="component" value="Unassembled WGS sequence"/>
</dbReference>
<reference evidence="2" key="1">
    <citation type="submission" date="2016-04" db="EMBL/GenBank/DDBJ databases">
        <title>Comparative genomics of biotechnologically important yeasts.</title>
        <authorList>
            <consortium name="DOE Joint Genome Institute"/>
            <person name="Riley R."/>
            <person name="Haridas S."/>
            <person name="Wolfe K.H."/>
            <person name="Lopes M.R."/>
            <person name="Hittinger C.T."/>
            <person name="Goker M."/>
            <person name="Salamov A."/>
            <person name="Wisecaver J."/>
            <person name="Long T.M."/>
            <person name="Aerts A.L."/>
            <person name="Barry K."/>
            <person name="Choi C."/>
            <person name="Clum A."/>
            <person name="Coughlan A.Y."/>
            <person name="Deshpande S."/>
            <person name="Douglass A.P."/>
            <person name="Hanson S.J."/>
            <person name="Klenk H.-P."/>
            <person name="Labutti K."/>
            <person name="Lapidus A."/>
            <person name="Lindquist E."/>
            <person name="Lipzen A."/>
            <person name="Meier-Kolthoff J.P."/>
            <person name="Ohm R.A."/>
            <person name="Otillar R.P."/>
            <person name="Pangilinan J."/>
            <person name="Peng Y."/>
            <person name="Rokas A."/>
            <person name="Rosa C.A."/>
            <person name="Scheuner C."/>
            <person name="Sibirny A.A."/>
            <person name="Slot J.C."/>
            <person name="Stielow J.B."/>
            <person name="Sun H."/>
            <person name="Kurtzman C.P."/>
            <person name="Blackwell M."/>
            <person name="Grigoriev I.V."/>
            <person name="Jeffries T.W."/>
        </authorList>
    </citation>
    <scope>NUCLEOTIDE SEQUENCE [LARGE SCALE GENOMIC DNA]</scope>
    <source>
        <strain evidence="2">NRRL YB-2248</strain>
    </source>
</reference>
<evidence type="ECO:0000313" key="1">
    <source>
        <dbReference type="EMBL" id="ODV85049.1"/>
    </source>
</evidence>
<gene>
    <name evidence="1" type="ORF">CANARDRAFT_28769</name>
</gene>
<evidence type="ECO:0000313" key="2">
    <source>
        <dbReference type="Proteomes" id="UP000094801"/>
    </source>
</evidence>
<proteinExistence type="predicted"/>
<keyword evidence="2" id="KW-1185">Reference proteome</keyword>
<sequence>MLCLKNHYRSDLCQKFFKRNHSRQLLPQLFYQLSSNYLAISSRDVLQNWMVNKWG</sequence>
<dbReference type="EMBL" id="KV453854">
    <property type="protein sequence ID" value="ODV85049.1"/>
    <property type="molecule type" value="Genomic_DNA"/>
</dbReference>
<organism evidence="1 2">
    <name type="scientific">[Candida] arabinofermentans NRRL YB-2248</name>
    <dbReference type="NCBI Taxonomy" id="983967"/>
    <lineage>
        <taxon>Eukaryota</taxon>
        <taxon>Fungi</taxon>
        <taxon>Dikarya</taxon>
        <taxon>Ascomycota</taxon>
        <taxon>Saccharomycotina</taxon>
        <taxon>Pichiomycetes</taxon>
        <taxon>Pichiales</taxon>
        <taxon>Pichiaceae</taxon>
        <taxon>Ogataea</taxon>
        <taxon>Ogataea/Candida clade</taxon>
    </lineage>
</organism>
<accession>A0A1E4SZX4</accession>
<dbReference type="AlphaFoldDB" id="A0A1E4SZX4"/>
<name>A0A1E4SZX4_9ASCO</name>